<organism evidence="2 3">
    <name type="scientific">Trema orientale</name>
    <name type="common">Charcoal tree</name>
    <name type="synonym">Celtis orientalis</name>
    <dbReference type="NCBI Taxonomy" id="63057"/>
    <lineage>
        <taxon>Eukaryota</taxon>
        <taxon>Viridiplantae</taxon>
        <taxon>Streptophyta</taxon>
        <taxon>Embryophyta</taxon>
        <taxon>Tracheophyta</taxon>
        <taxon>Spermatophyta</taxon>
        <taxon>Magnoliopsida</taxon>
        <taxon>eudicotyledons</taxon>
        <taxon>Gunneridae</taxon>
        <taxon>Pentapetalae</taxon>
        <taxon>rosids</taxon>
        <taxon>fabids</taxon>
        <taxon>Rosales</taxon>
        <taxon>Cannabaceae</taxon>
        <taxon>Trema</taxon>
    </lineage>
</organism>
<dbReference type="OrthoDB" id="2410195at2759"/>
<dbReference type="AlphaFoldDB" id="A0A2P5C7U5"/>
<reference evidence="3" key="1">
    <citation type="submission" date="2016-06" db="EMBL/GenBank/DDBJ databases">
        <title>Parallel loss of symbiosis genes in relatives of nitrogen-fixing non-legume Parasponia.</title>
        <authorList>
            <person name="Van Velzen R."/>
            <person name="Holmer R."/>
            <person name="Bu F."/>
            <person name="Rutten L."/>
            <person name="Van Zeijl A."/>
            <person name="Liu W."/>
            <person name="Santuari L."/>
            <person name="Cao Q."/>
            <person name="Sharma T."/>
            <person name="Shen D."/>
            <person name="Roswanjaya Y."/>
            <person name="Wardhani T."/>
            <person name="Kalhor M.S."/>
            <person name="Jansen J."/>
            <person name="Van den Hoogen J."/>
            <person name="Gungor B."/>
            <person name="Hartog M."/>
            <person name="Hontelez J."/>
            <person name="Verver J."/>
            <person name="Yang W.-C."/>
            <person name="Schijlen E."/>
            <person name="Repin R."/>
            <person name="Schilthuizen M."/>
            <person name="Schranz E."/>
            <person name="Heidstra R."/>
            <person name="Miyata K."/>
            <person name="Fedorova E."/>
            <person name="Kohlen W."/>
            <person name="Bisseling T."/>
            <person name="Smit S."/>
            <person name="Geurts R."/>
        </authorList>
    </citation>
    <scope>NUCLEOTIDE SEQUENCE [LARGE SCALE GENOMIC DNA]</scope>
    <source>
        <strain evidence="3">cv. RG33-2</strain>
    </source>
</reference>
<evidence type="ECO:0000256" key="1">
    <source>
        <dbReference type="SAM" id="MobiDB-lite"/>
    </source>
</evidence>
<dbReference type="InParanoid" id="A0A2P5C7U5"/>
<dbReference type="Proteomes" id="UP000237000">
    <property type="component" value="Unassembled WGS sequence"/>
</dbReference>
<dbReference type="SUPFAM" id="SSF46785">
    <property type="entry name" value="Winged helix' DNA-binding domain"/>
    <property type="match status" value="1"/>
</dbReference>
<keyword evidence="2" id="KW-0238">DNA-binding</keyword>
<dbReference type="InterPro" id="IPR036388">
    <property type="entry name" value="WH-like_DNA-bd_sf"/>
</dbReference>
<dbReference type="STRING" id="63057.A0A2P5C7U5"/>
<dbReference type="InterPro" id="IPR036390">
    <property type="entry name" value="WH_DNA-bd_sf"/>
</dbReference>
<proteinExistence type="predicted"/>
<sequence>MDLDHSQDSTAIVDPPLSLNWSPSFRLIHPGKTGSIRRLMRILTHSGFFTATKVDQHDIQEEAYDLTPSSRLLPKDKVPNMSDSSLLD</sequence>
<dbReference type="Gene3D" id="1.10.10.10">
    <property type="entry name" value="Winged helix-like DNA-binding domain superfamily/Winged helix DNA-binding domain"/>
    <property type="match status" value="1"/>
</dbReference>
<keyword evidence="3" id="KW-1185">Reference proteome</keyword>
<comment type="caution">
    <text evidence="2">The sequence shown here is derived from an EMBL/GenBank/DDBJ whole genome shotgun (WGS) entry which is preliminary data.</text>
</comment>
<dbReference type="EMBL" id="JXTC01000400">
    <property type="protein sequence ID" value="PON57122.1"/>
    <property type="molecule type" value="Genomic_DNA"/>
</dbReference>
<gene>
    <name evidence="2" type="ORF">TorRG33x02_294360</name>
</gene>
<feature type="region of interest" description="Disordered" evidence="1">
    <location>
        <begin position="69"/>
        <end position="88"/>
    </location>
</feature>
<dbReference type="GO" id="GO:0003677">
    <property type="term" value="F:DNA binding"/>
    <property type="evidence" value="ECO:0007669"/>
    <property type="project" value="UniProtKB-KW"/>
</dbReference>
<evidence type="ECO:0000313" key="2">
    <source>
        <dbReference type="EMBL" id="PON57122.1"/>
    </source>
</evidence>
<evidence type="ECO:0000313" key="3">
    <source>
        <dbReference type="Proteomes" id="UP000237000"/>
    </source>
</evidence>
<protein>
    <submittedName>
        <fullName evidence="2">Winged helix-turn-helix DNA-binding domain containing protein</fullName>
    </submittedName>
</protein>
<accession>A0A2P5C7U5</accession>
<name>A0A2P5C7U5_TREOI</name>